<comment type="subcellular location">
    <subcellularLocation>
        <location evidence="1 13">Cell outer membrane</location>
        <topology evidence="1 13">Lipid-anchor</topology>
    </subcellularLocation>
</comment>
<evidence type="ECO:0000256" key="6">
    <source>
        <dbReference type="ARBA" id="ARBA00022729"/>
    </source>
</evidence>
<evidence type="ECO:0000256" key="12">
    <source>
        <dbReference type="ARBA" id="ARBA00023288"/>
    </source>
</evidence>
<comment type="subunit">
    <text evidence="3 13">Monomer.</text>
</comment>
<evidence type="ECO:0000256" key="9">
    <source>
        <dbReference type="ARBA" id="ARBA00023139"/>
    </source>
</evidence>
<keyword evidence="7 13" id="KW-0653">Protein transport</keyword>
<evidence type="ECO:0000256" key="1">
    <source>
        <dbReference type="ARBA" id="ARBA00004459"/>
    </source>
</evidence>
<name>A0ABW8GL28_9PROT</name>
<comment type="similarity">
    <text evidence="2 13">Belongs to the LolB family.</text>
</comment>
<feature type="signal peptide" evidence="14">
    <location>
        <begin position="1"/>
        <end position="20"/>
    </location>
</feature>
<keyword evidence="8 13" id="KW-0472">Membrane</keyword>
<reference evidence="15 16" key="1">
    <citation type="submission" date="2024-11" db="EMBL/GenBank/DDBJ databases">
        <authorList>
            <person name="Kaparullina E.N."/>
            <person name="Delegan Y.A."/>
            <person name="Doronina N.V."/>
        </authorList>
    </citation>
    <scope>NUCLEOTIDE SEQUENCE [LARGE SCALE GENOMIC DNA]</scope>
    <source>
        <strain evidence="15 16">7sh_L</strain>
    </source>
</reference>
<keyword evidence="11 13" id="KW-0998">Cell outer membrane</keyword>
<dbReference type="EMBL" id="JBIWXY010000001">
    <property type="protein sequence ID" value="MFJ5445854.1"/>
    <property type="molecule type" value="Genomic_DNA"/>
</dbReference>
<keyword evidence="10 13" id="KW-0143">Chaperone</keyword>
<dbReference type="InterPro" id="IPR004565">
    <property type="entry name" value="OM_lipoprot_LolB"/>
</dbReference>
<sequence>MPFVTRWLLLGAVLALTSCASLPPSISPSTPEIHQEHLASLADIDQFQLKGRIGVQTDTKGFSGSTQWQHTADQDTVALFSPLGSQAASITRTAEKVSLITSDNKHYEAADAETLTEQNLGWRLPMRGLSDWVLGRPNQEAVEASQWDAAGRLVKLKQDGWEIEYGQYIGINQYQLPTRITLRNASRLTLKLIVQQWQLP</sequence>
<dbReference type="CDD" id="cd16326">
    <property type="entry name" value="LolB"/>
    <property type="match status" value="1"/>
</dbReference>
<dbReference type="Proteomes" id="UP001617669">
    <property type="component" value="Unassembled WGS sequence"/>
</dbReference>
<dbReference type="Gene3D" id="2.50.20.10">
    <property type="entry name" value="Lipoprotein localisation LolA/LolB/LppX"/>
    <property type="match status" value="1"/>
</dbReference>
<evidence type="ECO:0000256" key="4">
    <source>
        <dbReference type="ARBA" id="ARBA00016202"/>
    </source>
</evidence>
<evidence type="ECO:0000256" key="10">
    <source>
        <dbReference type="ARBA" id="ARBA00023186"/>
    </source>
</evidence>
<dbReference type="PROSITE" id="PS51257">
    <property type="entry name" value="PROKAR_LIPOPROTEIN"/>
    <property type="match status" value="1"/>
</dbReference>
<dbReference type="HAMAP" id="MF_00233">
    <property type="entry name" value="LolB"/>
    <property type="match status" value="1"/>
</dbReference>
<feature type="chain" id="PRO_5045931159" description="Outer-membrane lipoprotein LolB" evidence="14">
    <location>
        <begin position="21"/>
        <end position="200"/>
    </location>
</feature>
<comment type="caution">
    <text evidence="15">The sequence shown here is derived from an EMBL/GenBank/DDBJ whole genome shotgun (WGS) entry which is preliminary data.</text>
</comment>
<evidence type="ECO:0000256" key="2">
    <source>
        <dbReference type="ARBA" id="ARBA00009696"/>
    </source>
</evidence>
<evidence type="ECO:0000256" key="14">
    <source>
        <dbReference type="SAM" id="SignalP"/>
    </source>
</evidence>
<evidence type="ECO:0000256" key="3">
    <source>
        <dbReference type="ARBA" id="ARBA00011245"/>
    </source>
</evidence>
<dbReference type="Pfam" id="PF03550">
    <property type="entry name" value="LolB"/>
    <property type="match status" value="1"/>
</dbReference>
<comment type="function">
    <text evidence="13">Plays a critical role in the incorporation of lipoproteins in the outer membrane after they are released by the LolA protein.</text>
</comment>
<keyword evidence="9 13" id="KW-0564">Palmitate</keyword>
<evidence type="ECO:0000256" key="7">
    <source>
        <dbReference type="ARBA" id="ARBA00022927"/>
    </source>
</evidence>
<evidence type="ECO:0000313" key="15">
    <source>
        <dbReference type="EMBL" id="MFJ5445854.1"/>
    </source>
</evidence>
<organism evidence="15 16">
    <name type="scientific">Methylobacillus methanolivorans</name>
    <dbReference type="NCBI Taxonomy" id="1848927"/>
    <lineage>
        <taxon>Bacteria</taxon>
        <taxon>Pseudomonadati</taxon>
        <taxon>Pseudomonadota</taxon>
        <taxon>Betaproteobacteria</taxon>
        <taxon>Nitrosomonadales</taxon>
        <taxon>Methylophilaceae</taxon>
        <taxon>Methylobacillus</taxon>
    </lineage>
</organism>
<evidence type="ECO:0000256" key="8">
    <source>
        <dbReference type="ARBA" id="ARBA00023136"/>
    </source>
</evidence>
<evidence type="ECO:0000256" key="13">
    <source>
        <dbReference type="HAMAP-Rule" id="MF_00233"/>
    </source>
</evidence>
<keyword evidence="5 13" id="KW-0813">Transport</keyword>
<dbReference type="NCBIfam" id="TIGR00548">
    <property type="entry name" value="lolB"/>
    <property type="match status" value="1"/>
</dbReference>
<keyword evidence="16" id="KW-1185">Reference proteome</keyword>
<dbReference type="SUPFAM" id="SSF89392">
    <property type="entry name" value="Prokaryotic lipoproteins and lipoprotein localization factors"/>
    <property type="match status" value="1"/>
</dbReference>
<dbReference type="RefSeq" id="WP_400880754.1">
    <property type="nucleotide sequence ID" value="NZ_JBIWXY010000001.1"/>
</dbReference>
<proteinExistence type="inferred from homology"/>
<keyword evidence="6 13" id="KW-0732">Signal</keyword>
<gene>
    <name evidence="13 15" type="primary">lolB</name>
    <name evidence="15" type="ORF">ACIKP9_06385</name>
</gene>
<keyword evidence="12 13" id="KW-0449">Lipoprotein</keyword>
<evidence type="ECO:0000256" key="11">
    <source>
        <dbReference type="ARBA" id="ARBA00023237"/>
    </source>
</evidence>
<evidence type="ECO:0000313" key="16">
    <source>
        <dbReference type="Proteomes" id="UP001617669"/>
    </source>
</evidence>
<evidence type="ECO:0000256" key="5">
    <source>
        <dbReference type="ARBA" id="ARBA00022448"/>
    </source>
</evidence>
<accession>A0ABW8GL28</accession>
<dbReference type="InterPro" id="IPR029046">
    <property type="entry name" value="LolA/LolB/LppX"/>
</dbReference>
<protein>
    <recommendedName>
        <fullName evidence="4 13">Outer-membrane lipoprotein LolB</fullName>
    </recommendedName>
</protein>